<reference evidence="1" key="1">
    <citation type="submission" date="2023-04" db="EMBL/GenBank/DDBJ databases">
        <title>A chromosome-level genome assembly of the parasitoid wasp Eretmocerus hayati.</title>
        <authorList>
            <person name="Zhong Y."/>
            <person name="Liu S."/>
            <person name="Liu Y."/>
        </authorList>
    </citation>
    <scope>NUCLEOTIDE SEQUENCE</scope>
    <source>
        <strain evidence="1">ZJU_SS_LIU_2023</strain>
    </source>
</reference>
<name>A0ACC2N904_9HYME</name>
<evidence type="ECO:0000313" key="1">
    <source>
        <dbReference type="EMBL" id="KAJ8666814.1"/>
    </source>
</evidence>
<proteinExistence type="predicted"/>
<evidence type="ECO:0000313" key="2">
    <source>
        <dbReference type="Proteomes" id="UP001239111"/>
    </source>
</evidence>
<dbReference type="EMBL" id="CM056744">
    <property type="protein sequence ID" value="KAJ8666814.1"/>
    <property type="molecule type" value="Genomic_DNA"/>
</dbReference>
<sequence length="191" mass="22245">MRLTVDYRWHIVTTPRNSSTEIKNKVNKGGRPKKRKGNTTNGGRPKKARGEPISVHLERKIARNLLDEFDQEHNDPLILNRVGKLIFARQQSEEGEIELKSDPQVLGKDTKELASAFFLEYNYTKRSYSALVRDINIRNGQNRKLNFYPSYAALGGEKKECHPKKLRILNEKCLLHYKKWLIRLLKNYVSP</sequence>
<dbReference type="Proteomes" id="UP001239111">
    <property type="component" value="Chromosome 4"/>
</dbReference>
<comment type="caution">
    <text evidence="1">The sequence shown here is derived from an EMBL/GenBank/DDBJ whole genome shotgun (WGS) entry which is preliminary data.</text>
</comment>
<keyword evidence="2" id="KW-1185">Reference proteome</keyword>
<gene>
    <name evidence="1" type="ORF">QAD02_008476</name>
</gene>
<protein>
    <submittedName>
        <fullName evidence="1">Uncharacterized protein</fullName>
    </submittedName>
</protein>
<organism evidence="1 2">
    <name type="scientific">Eretmocerus hayati</name>
    <dbReference type="NCBI Taxonomy" id="131215"/>
    <lineage>
        <taxon>Eukaryota</taxon>
        <taxon>Metazoa</taxon>
        <taxon>Ecdysozoa</taxon>
        <taxon>Arthropoda</taxon>
        <taxon>Hexapoda</taxon>
        <taxon>Insecta</taxon>
        <taxon>Pterygota</taxon>
        <taxon>Neoptera</taxon>
        <taxon>Endopterygota</taxon>
        <taxon>Hymenoptera</taxon>
        <taxon>Apocrita</taxon>
        <taxon>Proctotrupomorpha</taxon>
        <taxon>Chalcidoidea</taxon>
        <taxon>Aphelinidae</taxon>
        <taxon>Aphelininae</taxon>
        <taxon>Eretmocerus</taxon>
    </lineage>
</organism>
<accession>A0ACC2N904</accession>